<protein>
    <submittedName>
        <fullName evidence="4">Pantetheinase</fullName>
    </submittedName>
</protein>
<evidence type="ECO:0000259" key="3">
    <source>
        <dbReference type="PROSITE" id="PS50263"/>
    </source>
</evidence>
<dbReference type="InterPro" id="IPR040154">
    <property type="entry name" value="Biotinidase/VNN"/>
</dbReference>
<evidence type="ECO:0000256" key="1">
    <source>
        <dbReference type="ARBA" id="ARBA00008225"/>
    </source>
</evidence>
<dbReference type="AlphaFoldDB" id="A0A0M0JDU6"/>
<dbReference type="Pfam" id="PF13450">
    <property type="entry name" value="NAD_binding_8"/>
    <property type="match status" value="1"/>
</dbReference>
<keyword evidence="2" id="KW-0732">Signal</keyword>
<dbReference type="InterPro" id="IPR003010">
    <property type="entry name" value="C-N_Hydrolase"/>
</dbReference>
<accession>A0A0M0JDU6</accession>
<comment type="similarity">
    <text evidence="1">Belongs to the carbon-nitrogen hydrolase superfamily. BTD/VNN family.</text>
</comment>
<dbReference type="SUPFAM" id="SSF51905">
    <property type="entry name" value="FAD/NAD(P)-binding domain"/>
    <property type="match status" value="1"/>
</dbReference>
<dbReference type="InterPro" id="IPR036188">
    <property type="entry name" value="FAD/NAD-bd_sf"/>
</dbReference>
<dbReference type="Proteomes" id="UP000037460">
    <property type="component" value="Unassembled WGS sequence"/>
</dbReference>
<dbReference type="SUPFAM" id="SSF56317">
    <property type="entry name" value="Carbon-nitrogen hydrolase"/>
    <property type="match status" value="1"/>
</dbReference>
<dbReference type="InterPro" id="IPR036526">
    <property type="entry name" value="C-N_Hydrolase_sf"/>
</dbReference>
<comment type="caution">
    <text evidence="4">The sequence shown here is derived from an EMBL/GenBank/DDBJ whole genome shotgun (WGS) entry which is preliminary data.</text>
</comment>
<evidence type="ECO:0000256" key="2">
    <source>
        <dbReference type="SAM" id="SignalP"/>
    </source>
</evidence>
<keyword evidence="5" id="KW-1185">Reference proteome</keyword>
<dbReference type="PANTHER" id="PTHR10609:SF14">
    <property type="entry name" value="BIOTINIDASE"/>
    <property type="match status" value="1"/>
</dbReference>
<dbReference type="OrthoDB" id="5046242at2759"/>
<dbReference type="Pfam" id="PF00795">
    <property type="entry name" value="CN_hydrolase"/>
    <property type="match status" value="1"/>
</dbReference>
<sequence>MRASIFVYFALLALPSATFKVAVVEYTAVSPCGAGSCGKQQRESSCADYAEYIEQAGRAGASLVVFPEYGITGFSSYPKSSWVSGGYVEAVPAVPSGRRVVPCDSPSTFANAPSVVSLSCVAKKHGIAVVANLMDYDGHNMYNTDVALDTDGAFLAKYPKQNLWGERNVDIPQSCPMASFTTSFNVTFGLITCADLIYEFPASRLVRERHVEHFVMPAAWSDEMAQMQEPPVTALADVPLTCATAVVGAGWAGIYAAWRLVVDAGALAPGDLCLFEARGKPGGRTYSVQVEGLVVDVGAYRFSKQQHLPSDLILERLELPTACYEPDCKPDAEFNQTLFKIVDTKGRNAGYVTPIRTMLAQLEAAGARVFFGHRLTGVYANGAAPTTRGGGSSGALTSAVSGSSSSLHFAGGQVVTASAVLLNLPRLVLQRLDPASIVFPTDTTQLSWQLLKNCTPCFDPSAGSAVPNWLAVKVYTQYDDPWWITKLRLEQGSFVDTEHSPPLVGRYHDGPVSRADDGSVDGPGLLEAVYAYTTSQPSIRYYEPFADDPAEDPLTITTDPALLLPLHRRLMEFHAAAFAKIGLNATRDVPPPTKVVLGIWTSDELAALPQPMSSNFRAQVPSCPAESCLDGVSAPQYNAATATPNPAANIHIANNDFAITLEQGVPCCWAEQSLNVDERRELGVRSA</sequence>
<reference evidence="5" key="1">
    <citation type="journal article" date="2015" name="PLoS Genet.">
        <title>Genome Sequence and Transcriptome Analyses of Chrysochromulina tobin: Metabolic Tools for Enhanced Algal Fitness in the Prominent Order Prymnesiales (Haptophyceae).</title>
        <authorList>
            <person name="Hovde B.T."/>
            <person name="Deodato C.R."/>
            <person name="Hunsperger H.M."/>
            <person name="Ryken S.A."/>
            <person name="Yost W."/>
            <person name="Jha R.K."/>
            <person name="Patterson J."/>
            <person name="Monnat R.J. Jr."/>
            <person name="Barlow S.B."/>
            <person name="Starkenburg S.R."/>
            <person name="Cattolico R.A."/>
        </authorList>
    </citation>
    <scope>NUCLEOTIDE SEQUENCE</scope>
    <source>
        <strain evidence="5">CCMP291</strain>
    </source>
</reference>
<dbReference type="Gene3D" id="3.60.110.10">
    <property type="entry name" value="Carbon-nitrogen hydrolase"/>
    <property type="match status" value="1"/>
</dbReference>
<dbReference type="PROSITE" id="PS50263">
    <property type="entry name" value="CN_HYDROLASE"/>
    <property type="match status" value="1"/>
</dbReference>
<dbReference type="EMBL" id="JWZX01003055">
    <property type="protein sequence ID" value="KOO24769.1"/>
    <property type="molecule type" value="Genomic_DNA"/>
</dbReference>
<gene>
    <name evidence="4" type="ORF">Ctob_003857</name>
</gene>
<proteinExistence type="inferred from homology"/>
<dbReference type="PANTHER" id="PTHR10609">
    <property type="entry name" value="BIOTINIDASE-RELATED"/>
    <property type="match status" value="1"/>
</dbReference>
<feature type="signal peptide" evidence="2">
    <location>
        <begin position="1"/>
        <end position="18"/>
    </location>
</feature>
<evidence type="ECO:0000313" key="5">
    <source>
        <dbReference type="Proteomes" id="UP000037460"/>
    </source>
</evidence>
<feature type="domain" description="CN hydrolase" evidence="3">
    <location>
        <begin position="19"/>
        <end position="292"/>
    </location>
</feature>
<name>A0A0M0JDU6_9EUKA</name>
<feature type="chain" id="PRO_5005601713" evidence="2">
    <location>
        <begin position="19"/>
        <end position="687"/>
    </location>
</feature>
<evidence type="ECO:0000313" key="4">
    <source>
        <dbReference type="EMBL" id="KOO24769.1"/>
    </source>
</evidence>
<organism evidence="4 5">
    <name type="scientific">Chrysochromulina tobinii</name>
    <dbReference type="NCBI Taxonomy" id="1460289"/>
    <lineage>
        <taxon>Eukaryota</taxon>
        <taxon>Haptista</taxon>
        <taxon>Haptophyta</taxon>
        <taxon>Prymnesiophyceae</taxon>
        <taxon>Prymnesiales</taxon>
        <taxon>Chrysochromulinaceae</taxon>
        <taxon>Chrysochromulina</taxon>
    </lineage>
</organism>